<comment type="caution">
    <text evidence="1">The sequence shown here is derived from an EMBL/GenBank/DDBJ whole genome shotgun (WGS) entry which is preliminary data.</text>
</comment>
<keyword evidence="2" id="KW-1185">Reference proteome</keyword>
<accession>A0AAV4Q588</accession>
<dbReference type="EMBL" id="BPLR01005692">
    <property type="protein sequence ID" value="GIY04276.1"/>
    <property type="molecule type" value="Genomic_DNA"/>
</dbReference>
<organism evidence="1 2">
    <name type="scientific">Caerostris extrusa</name>
    <name type="common">Bark spider</name>
    <name type="synonym">Caerostris bankana</name>
    <dbReference type="NCBI Taxonomy" id="172846"/>
    <lineage>
        <taxon>Eukaryota</taxon>
        <taxon>Metazoa</taxon>
        <taxon>Ecdysozoa</taxon>
        <taxon>Arthropoda</taxon>
        <taxon>Chelicerata</taxon>
        <taxon>Arachnida</taxon>
        <taxon>Araneae</taxon>
        <taxon>Araneomorphae</taxon>
        <taxon>Entelegynae</taxon>
        <taxon>Araneoidea</taxon>
        <taxon>Araneidae</taxon>
        <taxon>Caerostris</taxon>
    </lineage>
</organism>
<evidence type="ECO:0008006" key="3">
    <source>
        <dbReference type="Google" id="ProtNLM"/>
    </source>
</evidence>
<sequence>MASRIEKEYRNLQEYLELKKEHAYLNGNGNRNIVISKNNSRNWNRNTGISKNDIGNEIKNIGIFKKGIKKEKGTPVYSKIASGMRIGNIGNSKKDIGNGI</sequence>
<protein>
    <recommendedName>
        <fullName evidence="3">HNH endonuclease</fullName>
    </recommendedName>
</protein>
<dbReference type="Proteomes" id="UP001054945">
    <property type="component" value="Unassembled WGS sequence"/>
</dbReference>
<proteinExistence type="predicted"/>
<evidence type="ECO:0000313" key="2">
    <source>
        <dbReference type="Proteomes" id="UP001054945"/>
    </source>
</evidence>
<gene>
    <name evidence="1" type="ORF">CEXT_705481</name>
</gene>
<name>A0AAV4Q588_CAEEX</name>
<reference evidence="1 2" key="1">
    <citation type="submission" date="2021-06" db="EMBL/GenBank/DDBJ databases">
        <title>Caerostris extrusa draft genome.</title>
        <authorList>
            <person name="Kono N."/>
            <person name="Arakawa K."/>
        </authorList>
    </citation>
    <scope>NUCLEOTIDE SEQUENCE [LARGE SCALE GENOMIC DNA]</scope>
</reference>
<evidence type="ECO:0000313" key="1">
    <source>
        <dbReference type="EMBL" id="GIY04276.1"/>
    </source>
</evidence>
<dbReference type="AlphaFoldDB" id="A0AAV4Q588"/>